<keyword evidence="4" id="KW-1185">Reference proteome</keyword>
<dbReference type="OrthoDB" id="3223806at2759"/>
<dbReference type="Proteomes" id="UP001152130">
    <property type="component" value="Unassembled WGS sequence"/>
</dbReference>
<accession>A0A9W8PMM1</accession>
<feature type="domain" description="Peptidase C14 caspase" evidence="2">
    <location>
        <begin position="43"/>
        <end position="296"/>
    </location>
</feature>
<dbReference type="InterPro" id="IPR011600">
    <property type="entry name" value="Pept_C14_caspase"/>
</dbReference>
<dbReference type="EMBL" id="JAPDHF010000011">
    <property type="protein sequence ID" value="KAJ4011030.1"/>
    <property type="molecule type" value="Genomic_DNA"/>
</dbReference>
<name>A0A9W8PMM1_9HYPO</name>
<dbReference type="GO" id="GO:0004197">
    <property type="term" value="F:cysteine-type endopeptidase activity"/>
    <property type="evidence" value="ECO:0007669"/>
    <property type="project" value="InterPro"/>
</dbReference>
<dbReference type="PANTHER" id="PTHR48104:SF30">
    <property type="entry name" value="METACASPASE-1"/>
    <property type="match status" value="1"/>
</dbReference>
<sequence length="665" mass="75299">MESNLAIPGIIRQTHHAILIGVGIAVDRTALNDDGQQVLRDQSLIGTTADIDAIEGYLKEEQHVKVTRLTATKSEGSSEIVCPVEEPSDLSTRENLRKVLKQAKEEGRTGGVEHIYIHFSGHGIRNPYDGTLSLGMYDKSPYGVSYLHGDEIVQELDYLTGIGITVMLVMDCCFSGSVKRTDTDSGEAIRSLEYNPRLEKAVTIDSEMSHTIIRNSTLQADRLLQSPTYTVLTACSLDETTCEIVSGDGSQRGALSYYLVRALWHLRRARTRVTFETLFRHIQTTFHAEHPVQTPMRYGNAQTCFFRDFLSSSYDPYIPVFLHPKSQRLILYAGEAHGVHKGDEYCAYPYFAPDSEGPKEQSQRVRIMVETVYAFRSDVSIVNGSASQRFPREKTWKALPITTVSPVKVRIQLLSSLSNATRDYLFNELASSRYCEPCEQSESSIYTVGVGTDGRYQIQLGRAVDIQQLSSLLEEQDLPVSRVAEVLSHLGAYKFFESIKCHTSSEFESNFSMVLDDNIGPDGWYEVQHGCEWKLKIENKSNCRLYYTVFNFRSSWEIQNVIREIGEDDCDFIDPGSSEELPFIMEVKGTETKEVEDLMKVFIMNRSVSFPGTTLPELGTDILRDSFDRLSVFVDSLKTRFLRDDDETEDSWATQTFMIRTRRDM</sequence>
<dbReference type="Gene3D" id="3.40.50.1460">
    <property type="match status" value="1"/>
</dbReference>
<evidence type="ECO:0000313" key="4">
    <source>
        <dbReference type="Proteomes" id="UP001152130"/>
    </source>
</evidence>
<comment type="caution">
    <text evidence="3">The sequence shown here is derived from an EMBL/GenBank/DDBJ whole genome shotgun (WGS) entry which is preliminary data.</text>
</comment>
<protein>
    <recommendedName>
        <fullName evidence="2">Peptidase C14 caspase domain-containing protein</fullName>
    </recommendedName>
</protein>
<dbReference type="AlphaFoldDB" id="A0A9W8PMM1"/>
<dbReference type="Pfam" id="PF00656">
    <property type="entry name" value="Peptidase_C14"/>
    <property type="match status" value="1"/>
</dbReference>
<dbReference type="InterPro" id="IPR050452">
    <property type="entry name" value="Metacaspase"/>
</dbReference>
<dbReference type="GO" id="GO:0005737">
    <property type="term" value="C:cytoplasm"/>
    <property type="evidence" value="ECO:0007669"/>
    <property type="project" value="TreeGrafter"/>
</dbReference>
<dbReference type="PANTHER" id="PTHR48104">
    <property type="entry name" value="METACASPASE-4"/>
    <property type="match status" value="1"/>
</dbReference>
<gene>
    <name evidence="3" type="ORF">NW766_007662</name>
</gene>
<proteinExistence type="inferred from homology"/>
<organism evidence="3 4">
    <name type="scientific">Fusarium irregulare</name>
    <dbReference type="NCBI Taxonomy" id="2494466"/>
    <lineage>
        <taxon>Eukaryota</taxon>
        <taxon>Fungi</taxon>
        <taxon>Dikarya</taxon>
        <taxon>Ascomycota</taxon>
        <taxon>Pezizomycotina</taxon>
        <taxon>Sordariomycetes</taxon>
        <taxon>Hypocreomycetidae</taxon>
        <taxon>Hypocreales</taxon>
        <taxon>Nectriaceae</taxon>
        <taxon>Fusarium</taxon>
        <taxon>Fusarium incarnatum-equiseti species complex</taxon>
    </lineage>
</organism>
<reference evidence="3" key="1">
    <citation type="submission" date="2022-10" db="EMBL/GenBank/DDBJ databases">
        <title>Fusarium specimens isolated from Avocado Roots.</title>
        <authorList>
            <person name="Stajich J."/>
            <person name="Roper C."/>
            <person name="Heimlech-Rivalta G."/>
        </authorList>
    </citation>
    <scope>NUCLEOTIDE SEQUENCE</scope>
    <source>
        <strain evidence="3">CF00143</strain>
    </source>
</reference>
<evidence type="ECO:0000259" key="2">
    <source>
        <dbReference type="Pfam" id="PF00656"/>
    </source>
</evidence>
<comment type="similarity">
    <text evidence="1">Belongs to the peptidase C14B family.</text>
</comment>
<evidence type="ECO:0000313" key="3">
    <source>
        <dbReference type="EMBL" id="KAJ4011030.1"/>
    </source>
</evidence>
<dbReference type="GO" id="GO:0006508">
    <property type="term" value="P:proteolysis"/>
    <property type="evidence" value="ECO:0007669"/>
    <property type="project" value="InterPro"/>
</dbReference>
<evidence type="ECO:0000256" key="1">
    <source>
        <dbReference type="ARBA" id="ARBA00009005"/>
    </source>
</evidence>